<feature type="domain" description="ABC transmembrane type-1" evidence="9">
    <location>
        <begin position="100"/>
        <end position="310"/>
    </location>
</feature>
<keyword evidence="4 7" id="KW-0812">Transmembrane</keyword>
<dbReference type="RefSeq" id="WP_121673655.1">
    <property type="nucleotide sequence ID" value="NZ_BMXM01000011.1"/>
</dbReference>
<dbReference type="OrthoDB" id="9805974at2"/>
<accession>A0A3L6ZMF2</accession>
<feature type="transmembrane region" description="Helical" evidence="7">
    <location>
        <begin position="289"/>
        <end position="311"/>
    </location>
</feature>
<dbReference type="GO" id="GO:0005886">
    <property type="term" value="C:plasma membrane"/>
    <property type="evidence" value="ECO:0007669"/>
    <property type="project" value="UniProtKB-SubCell"/>
</dbReference>
<feature type="compositionally biased region" description="Polar residues" evidence="8">
    <location>
        <begin position="1"/>
        <end position="12"/>
    </location>
</feature>
<evidence type="ECO:0000256" key="4">
    <source>
        <dbReference type="ARBA" id="ARBA00022692"/>
    </source>
</evidence>
<evidence type="ECO:0000256" key="6">
    <source>
        <dbReference type="ARBA" id="ARBA00023136"/>
    </source>
</evidence>
<dbReference type="AlphaFoldDB" id="A0A3L6ZMF2"/>
<evidence type="ECO:0000256" key="2">
    <source>
        <dbReference type="ARBA" id="ARBA00022448"/>
    </source>
</evidence>
<gene>
    <name evidence="10" type="ORF">D9V29_12490</name>
</gene>
<dbReference type="EMBL" id="RCUV01000017">
    <property type="protein sequence ID" value="RLP69067.1"/>
    <property type="molecule type" value="Genomic_DNA"/>
</dbReference>
<keyword evidence="11" id="KW-1185">Reference proteome</keyword>
<dbReference type="Pfam" id="PF00528">
    <property type="entry name" value="BPD_transp_1"/>
    <property type="match status" value="1"/>
</dbReference>
<reference evidence="10 11" key="1">
    <citation type="submission" date="2018-10" db="EMBL/GenBank/DDBJ databases">
        <authorList>
            <person name="Li J."/>
        </authorList>
    </citation>
    <scope>NUCLEOTIDE SEQUENCE [LARGE SCALE GENOMIC DNA]</scope>
    <source>
        <strain evidence="10 11">CCTCC AB209002</strain>
    </source>
</reference>
<keyword evidence="5 7" id="KW-1133">Transmembrane helix</keyword>
<evidence type="ECO:0000256" key="1">
    <source>
        <dbReference type="ARBA" id="ARBA00004651"/>
    </source>
</evidence>
<evidence type="ECO:0000256" key="5">
    <source>
        <dbReference type="ARBA" id="ARBA00022989"/>
    </source>
</evidence>
<comment type="caution">
    <text evidence="10">The sequence shown here is derived from an EMBL/GenBank/DDBJ whole genome shotgun (WGS) entry which is preliminary data.</text>
</comment>
<organism evidence="10 11">
    <name type="scientific">Mycetocola manganoxydans</name>
    <dbReference type="NCBI Taxonomy" id="699879"/>
    <lineage>
        <taxon>Bacteria</taxon>
        <taxon>Bacillati</taxon>
        <taxon>Actinomycetota</taxon>
        <taxon>Actinomycetes</taxon>
        <taxon>Micrococcales</taxon>
        <taxon>Microbacteriaceae</taxon>
        <taxon>Mycetocola</taxon>
    </lineage>
</organism>
<feature type="transmembrane region" description="Helical" evidence="7">
    <location>
        <begin position="137"/>
        <end position="158"/>
    </location>
</feature>
<dbReference type="CDD" id="cd06261">
    <property type="entry name" value="TM_PBP2"/>
    <property type="match status" value="1"/>
</dbReference>
<evidence type="ECO:0000256" key="7">
    <source>
        <dbReference type="RuleBase" id="RU363032"/>
    </source>
</evidence>
<dbReference type="InterPro" id="IPR035906">
    <property type="entry name" value="MetI-like_sf"/>
</dbReference>
<dbReference type="InterPro" id="IPR000515">
    <property type="entry name" value="MetI-like"/>
</dbReference>
<dbReference type="SUPFAM" id="SSF161098">
    <property type="entry name" value="MetI-like"/>
    <property type="match status" value="1"/>
</dbReference>
<dbReference type="Proteomes" id="UP000270299">
    <property type="component" value="Unassembled WGS sequence"/>
</dbReference>
<protein>
    <submittedName>
        <fullName evidence="10">Sugar ABC transporter permease</fullName>
    </submittedName>
</protein>
<feature type="transmembrane region" description="Helical" evidence="7">
    <location>
        <begin position="184"/>
        <end position="210"/>
    </location>
</feature>
<dbReference type="PANTHER" id="PTHR30193:SF37">
    <property type="entry name" value="INNER MEMBRANE ABC TRANSPORTER PERMEASE PROTEIN YCJO"/>
    <property type="match status" value="1"/>
</dbReference>
<feature type="transmembrane region" description="Helical" evidence="7">
    <location>
        <begin position="100"/>
        <end position="125"/>
    </location>
</feature>
<comment type="similarity">
    <text evidence="7">Belongs to the binding-protein-dependent transport system permease family.</text>
</comment>
<dbReference type="PROSITE" id="PS50928">
    <property type="entry name" value="ABC_TM1"/>
    <property type="match status" value="1"/>
</dbReference>
<evidence type="ECO:0000256" key="8">
    <source>
        <dbReference type="SAM" id="MobiDB-lite"/>
    </source>
</evidence>
<dbReference type="Gene3D" id="1.10.3720.10">
    <property type="entry name" value="MetI-like"/>
    <property type="match status" value="1"/>
</dbReference>
<feature type="region of interest" description="Disordered" evidence="8">
    <location>
        <begin position="1"/>
        <end position="35"/>
    </location>
</feature>
<evidence type="ECO:0000256" key="3">
    <source>
        <dbReference type="ARBA" id="ARBA00022475"/>
    </source>
</evidence>
<dbReference type="GO" id="GO:0055085">
    <property type="term" value="P:transmembrane transport"/>
    <property type="evidence" value="ECO:0007669"/>
    <property type="project" value="InterPro"/>
</dbReference>
<dbReference type="InterPro" id="IPR051393">
    <property type="entry name" value="ABC_transporter_permease"/>
</dbReference>
<dbReference type="PANTHER" id="PTHR30193">
    <property type="entry name" value="ABC TRANSPORTER PERMEASE PROTEIN"/>
    <property type="match status" value="1"/>
</dbReference>
<sequence length="321" mass="34381">MTTPITPASASAGSLVDKTEHGQGDHIAGSRSKRGKPRVDPVYYLFLLPTLILFTLAITLPAILGIFYSFTNFIGFGDWELVGFTNYIAVFSDPAILSSYAFTFGFAIVTVILVNVIAFLLAVALTSRIRLKTPLRAVFVIPMVISGIVIAFVFKFLFSNSVPAFGSAAGIGWLSESILANENLAWLAVVIVTTWQSIPGALLIYIAGLLSIPGEVYEAADIDGASAWVRLRSVTLPLVAGYVLINVILGFKNYLNAYDVIVGLTNGGPGTSTRSIAMTIFTGFTGGDYAYQMANATIFFIIAVIISILQLRLTRGRAALS</sequence>
<name>A0A3L6ZMF2_9MICO</name>
<feature type="transmembrane region" description="Helical" evidence="7">
    <location>
        <begin position="231"/>
        <end position="251"/>
    </location>
</feature>
<proteinExistence type="inferred from homology"/>
<evidence type="ECO:0000313" key="10">
    <source>
        <dbReference type="EMBL" id="RLP69067.1"/>
    </source>
</evidence>
<feature type="transmembrane region" description="Helical" evidence="7">
    <location>
        <begin position="42"/>
        <end position="70"/>
    </location>
</feature>
<keyword evidence="2 7" id="KW-0813">Transport</keyword>
<evidence type="ECO:0000313" key="11">
    <source>
        <dbReference type="Proteomes" id="UP000270299"/>
    </source>
</evidence>
<keyword evidence="3" id="KW-1003">Cell membrane</keyword>
<keyword evidence="6 7" id="KW-0472">Membrane</keyword>
<evidence type="ECO:0000259" key="9">
    <source>
        <dbReference type="PROSITE" id="PS50928"/>
    </source>
</evidence>
<comment type="subcellular location">
    <subcellularLocation>
        <location evidence="1 7">Cell membrane</location>
        <topology evidence="1 7">Multi-pass membrane protein</topology>
    </subcellularLocation>
</comment>